<dbReference type="Proteomes" id="UP000614811">
    <property type="component" value="Unassembled WGS sequence"/>
</dbReference>
<name>A0A918RR39_9GAMM</name>
<evidence type="ECO:0000313" key="2">
    <source>
        <dbReference type="Proteomes" id="UP000614811"/>
    </source>
</evidence>
<organism evidence="1 2">
    <name type="scientific">Arenicella chitinivorans</name>
    <dbReference type="NCBI Taxonomy" id="1329800"/>
    <lineage>
        <taxon>Bacteria</taxon>
        <taxon>Pseudomonadati</taxon>
        <taxon>Pseudomonadota</taxon>
        <taxon>Gammaproteobacteria</taxon>
        <taxon>Arenicellales</taxon>
        <taxon>Arenicellaceae</taxon>
        <taxon>Arenicella</taxon>
    </lineage>
</organism>
<accession>A0A918RR39</accession>
<keyword evidence="2" id="KW-1185">Reference proteome</keyword>
<dbReference type="AlphaFoldDB" id="A0A918RR39"/>
<gene>
    <name evidence="1" type="ORF">GCM10008090_15310</name>
</gene>
<evidence type="ECO:0000313" key="1">
    <source>
        <dbReference type="EMBL" id="GHA06576.1"/>
    </source>
</evidence>
<comment type="caution">
    <text evidence="1">The sequence shown here is derived from an EMBL/GenBank/DDBJ whole genome shotgun (WGS) entry which is preliminary data.</text>
</comment>
<reference evidence="1" key="2">
    <citation type="submission" date="2020-09" db="EMBL/GenBank/DDBJ databases">
        <authorList>
            <person name="Sun Q."/>
            <person name="Kim S."/>
        </authorList>
    </citation>
    <scope>NUCLEOTIDE SEQUENCE</scope>
    <source>
        <strain evidence="1">KCTC 12711</strain>
    </source>
</reference>
<sequence>MKCGFLKRAVLGSHSDLAVAVGGLGTQWLGITHTAAGELTAAPSGATRQLIEIRMQVNFAEVIKRE</sequence>
<protein>
    <submittedName>
        <fullName evidence="1">Uncharacterized protein</fullName>
    </submittedName>
</protein>
<dbReference type="EMBL" id="BMXA01000002">
    <property type="protein sequence ID" value="GHA06576.1"/>
    <property type="molecule type" value="Genomic_DNA"/>
</dbReference>
<reference evidence="1" key="1">
    <citation type="journal article" date="2014" name="Int. J. Syst. Evol. Microbiol.">
        <title>Complete genome sequence of Corynebacterium casei LMG S-19264T (=DSM 44701T), isolated from a smear-ripened cheese.</title>
        <authorList>
            <consortium name="US DOE Joint Genome Institute (JGI-PGF)"/>
            <person name="Walter F."/>
            <person name="Albersmeier A."/>
            <person name="Kalinowski J."/>
            <person name="Ruckert C."/>
        </authorList>
    </citation>
    <scope>NUCLEOTIDE SEQUENCE</scope>
    <source>
        <strain evidence="1">KCTC 12711</strain>
    </source>
</reference>
<proteinExistence type="predicted"/>